<protein>
    <recommendedName>
        <fullName evidence="4">HMG box domain-containing protein</fullName>
    </recommendedName>
</protein>
<feature type="compositionally biased region" description="Basic and acidic residues" evidence="3">
    <location>
        <begin position="176"/>
        <end position="189"/>
    </location>
</feature>
<feature type="region of interest" description="Disordered" evidence="3">
    <location>
        <begin position="174"/>
        <end position="294"/>
    </location>
</feature>
<dbReference type="SUPFAM" id="SSF47095">
    <property type="entry name" value="HMG-box"/>
    <property type="match status" value="1"/>
</dbReference>
<evidence type="ECO:0000313" key="5">
    <source>
        <dbReference type="EMBL" id="OJI96542.1"/>
    </source>
</evidence>
<dbReference type="RefSeq" id="XP_040662305.1">
    <property type="nucleotide sequence ID" value="XM_040805636.1"/>
</dbReference>
<gene>
    <name evidence="5" type="ORF">ASPVEDRAFT_118735</name>
</gene>
<evidence type="ECO:0000313" key="6">
    <source>
        <dbReference type="Proteomes" id="UP000184073"/>
    </source>
</evidence>
<dbReference type="Gene3D" id="1.10.30.10">
    <property type="entry name" value="High mobility group box domain"/>
    <property type="match status" value="1"/>
</dbReference>
<dbReference type="EMBL" id="KV878125">
    <property type="protein sequence ID" value="OJI96542.1"/>
    <property type="molecule type" value="Genomic_DNA"/>
</dbReference>
<dbReference type="SMART" id="SM00398">
    <property type="entry name" value="HMG"/>
    <property type="match status" value="1"/>
</dbReference>
<dbReference type="InterPro" id="IPR036910">
    <property type="entry name" value="HMG_box_dom_sf"/>
</dbReference>
<dbReference type="PROSITE" id="PS50118">
    <property type="entry name" value="HMG_BOX_2"/>
    <property type="match status" value="1"/>
</dbReference>
<evidence type="ECO:0000256" key="1">
    <source>
        <dbReference type="ARBA" id="ARBA00023125"/>
    </source>
</evidence>
<dbReference type="Pfam" id="PF00505">
    <property type="entry name" value="HMG_box"/>
    <property type="match status" value="1"/>
</dbReference>
<sequence length="294" mass="32541">MPKNESKTVTVNVEEFTRTRDSVLASIAQLQSAAFELSRAYINHSNAVLGEENSNVDFTTITNALTASLKEAGLVGAPISGAGGEPGTGEKRKRKRTDPNAPKRTLTPFFLYMHHNRRHIAEELGANAKPKEVSNEGTRRWAEMPESQKEVWKKLYADNLATYREKVAAYKAGLPYDHDDNDKAADQLHLDVAAAEGSGEEDEEDEDEEEEEESSPEPAKEPTPPPPTKRRRSEGKPAKEASSPATEKKPRNKSPEKKKRAPAKKDKETPRKTAPAETGKQSKKKRKSEVGNDE</sequence>
<keyword evidence="1 2" id="KW-0238">DNA-binding</keyword>
<feature type="DNA-binding region" description="HMG box" evidence="2">
    <location>
        <begin position="102"/>
        <end position="171"/>
    </location>
</feature>
<feature type="region of interest" description="Disordered" evidence="3">
    <location>
        <begin position="77"/>
        <end position="104"/>
    </location>
</feature>
<feature type="compositionally biased region" description="Basic and acidic residues" evidence="3">
    <location>
        <begin position="246"/>
        <end position="255"/>
    </location>
</feature>
<name>A0A1L9P4W0_ASPVE</name>
<evidence type="ECO:0000259" key="4">
    <source>
        <dbReference type="PROSITE" id="PS50118"/>
    </source>
</evidence>
<dbReference type="AlphaFoldDB" id="A0A1L9P4W0"/>
<dbReference type="InterPro" id="IPR050342">
    <property type="entry name" value="HMGB"/>
</dbReference>
<dbReference type="STRING" id="1036611.A0A1L9P4W0"/>
<dbReference type="OrthoDB" id="5550281at2759"/>
<dbReference type="GeneID" id="63721147"/>
<dbReference type="VEuPathDB" id="FungiDB:ASPVEDRAFT_118735"/>
<accession>A0A1L9P4W0</accession>
<dbReference type="Proteomes" id="UP000184073">
    <property type="component" value="Unassembled WGS sequence"/>
</dbReference>
<evidence type="ECO:0000256" key="3">
    <source>
        <dbReference type="SAM" id="MobiDB-lite"/>
    </source>
</evidence>
<organism evidence="5 6">
    <name type="scientific">Aspergillus versicolor CBS 583.65</name>
    <dbReference type="NCBI Taxonomy" id="1036611"/>
    <lineage>
        <taxon>Eukaryota</taxon>
        <taxon>Fungi</taxon>
        <taxon>Dikarya</taxon>
        <taxon>Ascomycota</taxon>
        <taxon>Pezizomycotina</taxon>
        <taxon>Eurotiomycetes</taxon>
        <taxon>Eurotiomycetidae</taxon>
        <taxon>Eurotiales</taxon>
        <taxon>Aspergillaceae</taxon>
        <taxon>Aspergillus</taxon>
        <taxon>Aspergillus subgen. Nidulantes</taxon>
    </lineage>
</organism>
<dbReference type="PANTHER" id="PTHR48112:SF5">
    <property type="entry name" value="BOX PROTEIN, PUTATIVE (AFU_ORTHOLOGUE AFUA_1G04550)-RELATED"/>
    <property type="match status" value="1"/>
</dbReference>
<dbReference type="GO" id="GO:0003677">
    <property type="term" value="F:DNA binding"/>
    <property type="evidence" value="ECO:0007669"/>
    <property type="project" value="UniProtKB-UniRule"/>
</dbReference>
<dbReference type="PANTHER" id="PTHR48112">
    <property type="entry name" value="HIGH MOBILITY GROUP PROTEIN DSP1"/>
    <property type="match status" value="1"/>
</dbReference>
<feature type="compositionally biased region" description="Acidic residues" evidence="3">
    <location>
        <begin position="198"/>
        <end position="215"/>
    </location>
</feature>
<keyword evidence="6" id="KW-1185">Reference proteome</keyword>
<keyword evidence="2" id="KW-0539">Nucleus</keyword>
<proteinExistence type="predicted"/>
<dbReference type="GO" id="GO:0005634">
    <property type="term" value="C:nucleus"/>
    <property type="evidence" value="ECO:0007669"/>
    <property type="project" value="UniProtKB-UniRule"/>
</dbReference>
<evidence type="ECO:0000256" key="2">
    <source>
        <dbReference type="PROSITE-ProRule" id="PRU00267"/>
    </source>
</evidence>
<dbReference type="InterPro" id="IPR009071">
    <property type="entry name" value="HMG_box_dom"/>
</dbReference>
<feature type="domain" description="HMG box" evidence="4">
    <location>
        <begin position="102"/>
        <end position="171"/>
    </location>
</feature>
<reference evidence="6" key="1">
    <citation type="journal article" date="2017" name="Genome Biol.">
        <title>Comparative genomics reveals high biological diversity and specific adaptations in the industrially and medically important fungal genus Aspergillus.</title>
        <authorList>
            <person name="de Vries R.P."/>
            <person name="Riley R."/>
            <person name="Wiebenga A."/>
            <person name="Aguilar-Osorio G."/>
            <person name="Amillis S."/>
            <person name="Uchima C.A."/>
            <person name="Anderluh G."/>
            <person name="Asadollahi M."/>
            <person name="Askin M."/>
            <person name="Barry K."/>
            <person name="Battaglia E."/>
            <person name="Bayram O."/>
            <person name="Benocci T."/>
            <person name="Braus-Stromeyer S.A."/>
            <person name="Caldana C."/>
            <person name="Canovas D."/>
            <person name="Cerqueira G.C."/>
            <person name="Chen F."/>
            <person name="Chen W."/>
            <person name="Choi C."/>
            <person name="Clum A."/>
            <person name="Dos Santos R.A."/>
            <person name="Damasio A.R."/>
            <person name="Diallinas G."/>
            <person name="Emri T."/>
            <person name="Fekete E."/>
            <person name="Flipphi M."/>
            <person name="Freyberg S."/>
            <person name="Gallo A."/>
            <person name="Gournas C."/>
            <person name="Habgood R."/>
            <person name="Hainaut M."/>
            <person name="Harispe M.L."/>
            <person name="Henrissat B."/>
            <person name="Hilden K.S."/>
            <person name="Hope R."/>
            <person name="Hossain A."/>
            <person name="Karabika E."/>
            <person name="Karaffa L."/>
            <person name="Karanyi Z."/>
            <person name="Krasevec N."/>
            <person name="Kuo A."/>
            <person name="Kusch H."/>
            <person name="LaButti K."/>
            <person name="Lagendijk E.L."/>
            <person name="Lapidus A."/>
            <person name="Levasseur A."/>
            <person name="Lindquist E."/>
            <person name="Lipzen A."/>
            <person name="Logrieco A.F."/>
            <person name="MacCabe A."/>
            <person name="Maekelae M.R."/>
            <person name="Malavazi I."/>
            <person name="Melin P."/>
            <person name="Meyer V."/>
            <person name="Mielnichuk N."/>
            <person name="Miskei M."/>
            <person name="Molnar A.P."/>
            <person name="Mule G."/>
            <person name="Ngan C.Y."/>
            <person name="Orejas M."/>
            <person name="Orosz E."/>
            <person name="Ouedraogo J.P."/>
            <person name="Overkamp K.M."/>
            <person name="Park H.-S."/>
            <person name="Perrone G."/>
            <person name="Piumi F."/>
            <person name="Punt P.J."/>
            <person name="Ram A.F."/>
            <person name="Ramon A."/>
            <person name="Rauscher S."/>
            <person name="Record E."/>
            <person name="Riano-Pachon D.M."/>
            <person name="Robert V."/>
            <person name="Roehrig J."/>
            <person name="Ruller R."/>
            <person name="Salamov A."/>
            <person name="Salih N.S."/>
            <person name="Samson R.A."/>
            <person name="Sandor E."/>
            <person name="Sanguinetti M."/>
            <person name="Schuetze T."/>
            <person name="Sepcic K."/>
            <person name="Shelest E."/>
            <person name="Sherlock G."/>
            <person name="Sophianopoulou V."/>
            <person name="Squina F.M."/>
            <person name="Sun H."/>
            <person name="Susca A."/>
            <person name="Todd R.B."/>
            <person name="Tsang A."/>
            <person name="Unkles S.E."/>
            <person name="van de Wiele N."/>
            <person name="van Rossen-Uffink D."/>
            <person name="Oliveira J.V."/>
            <person name="Vesth T.C."/>
            <person name="Visser J."/>
            <person name="Yu J.-H."/>
            <person name="Zhou M."/>
            <person name="Andersen M.R."/>
            <person name="Archer D.B."/>
            <person name="Baker S.E."/>
            <person name="Benoit I."/>
            <person name="Brakhage A.A."/>
            <person name="Braus G.H."/>
            <person name="Fischer R."/>
            <person name="Frisvad J.C."/>
            <person name="Goldman G.H."/>
            <person name="Houbraken J."/>
            <person name="Oakley B."/>
            <person name="Pocsi I."/>
            <person name="Scazzocchio C."/>
            <person name="Seiboth B."/>
            <person name="vanKuyk P.A."/>
            <person name="Wortman J."/>
            <person name="Dyer P.S."/>
            <person name="Grigoriev I.V."/>
        </authorList>
    </citation>
    <scope>NUCLEOTIDE SEQUENCE [LARGE SCALE GENOMIC DNA]</scope>
    <source>
        <strain evidence="6">CBS 583.65</strain>
    </source>
</reference>